<dbReference type="Proteomes" id="UP000275394">
    <property type="component" value="Unassembled WGS sequence"/>
</dbReference>
<dbReference type="OrthoDB" id="9790826at2"/>
<proteinExistence type="predicted"/>
<dbReference type="InterPro" id="IPR014984">
    <property type="entry name" value="HopJ"/>
</dbReference>
<comment type="caution">
    <text evidence="1">The sequence shown here is derived from an EMBL/GenBank/DDBJ whole genome shotgun (WGS) entry which is preliminary data.</text>
</comment>
<sequence length="115" mass="12833">MTDKSTLLARLKQQPEQVEFTEVIATIEACYHYTPAEFRNGNTVNAAGTNEGSAKIFAFAQLNQLDIAQTLACFGKFYRQDVLANPQGDDHQNIRNFMQSGWQGISFSSPALQEK</sequence>
<dbReference type="Pfam" id="PF08888">
    <property type="entry name" value="HopJ"/>
    <property type="match status" value="1"/>
</dbReference>
<organism evidence="1 2">
    <name type="scientific">Sinobacterium caligoides</name>
    <dbReference type="NCBI Taxonomy" id="933926"/>
    <lineage>
        <taxon>Bacteria</taxon>
        <taxon>Pseudomonadati</taxon>
        <taxon>Pseudomonadota</taxon>
        <taxon>Gammaproteobacteria</taxon>
        <taxon>Cellvibrionales</taxon>
        <taxon>Spongiibacteraceae</taxon>
        <taxon>Sinobacterium</taxon>
    </lineage>
</organism>
<keyword evidence="2" id="KW-1185">Reference proteome</keyword>
<accession>A0A3N2DFY9</accession>
<reference evidence="1 2" key="1">
    <citation type="submission" date="2018-11" db="EMBL/GenBank/DDBJ databases">
        <title>Genomic Encyclopedia of Type Strains, Phase IV (KMG-IV): sequencing the most valuable type-strain genomes for metagenomic binning, comparative biology and taxonomic classification.</title>
        <authorList>
            <person name="Goeker M."/>
        </authorList>
    </citation>
    <scope>NUCLEOTIDE SEQUENCE [LARGE SCALE GENOMIC DNA]</scope>
    <source>
        <strain evidence="1 2">DSM 100316</strain>
    </source>
</reference>
<dbReference type="AlphaFoldDB" id="A0A3N2DFY9"/>
<dbReference type="InterPro" id="IPR038604">
    <property type="entry name" value="HopJ_sf"/>
</dbReference>
<dbReference type="Gene3D" id="3.20.160.10">
    <property type="entry name" value="vpa0580 domain like"/>
    <property type="match status" value="1"/>
</dbReference>
<gene>
    <name evidence="1" type="ORF">EDC56_3452</name>
</gene>
<dbReference type="EMBL" id="RKHR01000007">
    <property type="protein sequence ID" value="ROR98716.1"/>
    <property type="molecule type" value="Genomic_DNA"/>
</dbReference>
<dbReference type="RefSeq" id="WP_123713772.1">
    <property type="nucleotide sequence ID" value="NZ_RKHR01000007.1"/>
</dbReference>
<evidence type="ECO:0000313" key="2">
    <source>
        <dbReference type="Proteomes" id="UP000275394"/>
    </source>
</evidence>
<evidence type="ECO:0000313" key="1">
    <source>
        <dbReference type="EMBL" id="ROR98716.1"/>
    </source>
</evidence>
<name>A0A3N2DFY9_9GAMM</name>
<protein>
    <submittedName>
        <fullName evidence="1">HopJ type III effector protein</fullName>
    </submittedName>
</protein>